<evidence type="ECO:0000256" key="8">
    <source>
        <dbReference type="ARBA" id="ARBA00023070"/>
    </source>
</evidence>
<evidence type="ECO:0000256" key="5">
    <source>
        <dbReference type="ARBA" id="ARBA00022827"/>
    </source>
</evidence>
<dbReference type="Pfam" id="PF00743">
    <property type="entry name" value="FMO-like"/>
    <property type="match status" value="1"/>
</dbReference>
<dbReference type="Gramene" id="Kaladp0089s0124.1.v1.1">
    <property type="protein sequence ID" value="Kaladp0089s0124.1.v1.1"/>
    <property type="gene ID" value="Kaladp0089s0124.v1.1"/>
</dbReference>
<dbReference type="AlphaFoldDB" id="A0A7N1A3C5"/>
<keyword evidence="6" id="KW-0521">NADP</keyword>
<sequence length="382" mass="41639">MVEDVAVLIVGGGPSGLATAACLTYHSIPYVILEREDCSASLWRKHSYDSLKLHTPKEMSALPLLPISDESPTFISKAAFVDYIDAYAARFDIRPRCNRNVTKAEFDRELGKWRVEAAVGEGGVEVYAARLLVVASGENDLENVPEIEGLARFRGRVVHSRRYKSGAEYEGKRVLVVGSGNSGMEIVYDLSVSGARASVVIKSPIHILSKEMLSWGFKSVAEADYPLPVVDAILMFLSRLRMGDLSRYGIIRPPKGPIQTRFTTGRAPVLDVGTVGKIHSGDIKVVPAIQKINENSVTLSDGSEQEFDAIILATGYKSGAPGWLKDHHFIMNSDGTLKKKSPEQHWKGENGAYCAGLAKMALIGVANDAQLIANDIHMTLKK</sequence>
<evidence type="ECO:0000256" key="9">
    <source>
        <dbReference type="ARBA" id="ARBA00047707"/>
    </source>
</evidence>
<accession>A0A7N1A3C5</accession>
<dbReference type="PRINTS" id="PR00368">
    <property type="entry name" value="FADPNR"/>
</dbReference>
<evidence type="ECO:0000256" key="6">
    <source>
        <dbReference type="ARBA" id="ARBA00022857"/>
    </source>
</evidence>
<evidence type="ECO:0000313" key="12">
    <source>
        <dbReference type="Proteomes" id="UP000594263"/>
    </source>
</evidence>
<evidence type="ECO:0000256" key="7">
    <source>
        <dbReference type="ARBA" id="ARBA00023002"/>
    </source>
</evidence>
<dbReference type="EC" id="1.-.-.-" evidence="10"/>
<keyword evidence="8" id="KW-0073">Auxin biosynthesis</keyword>
<keyword evidence="7 10" id="KW-0560">Oxidoreductase</keyword>
<comment type="cofactor">
    <cofactor evidence="1 10">
        <name>FAD</name>
        <dbReference type="ChEBI" id="CHEBI:57692"/>
    </cofactor>
</comment>
<dbReference type="InterPro" id="IPR000960">
    <property type="entry name" value="Flavin_mOase"/>
</dbReference>
<dbReference type="PIRSF" id="PIRSF000332">
    <property type="entry name" value="FMO"/>
    <property type="match status" value="1"/>
</dbReference>
<dbReference type="OMA" id="FRTSIFM"/>
<evidence type="ECO:0000256" key="3">
    <source>
        <dbReference type="ARBA" id="ARBA00009183"/>
    </source>
</evidence>
<dbReference type="SUPFAM" id="SSF51905">
    <property type="entry name" value="FAD/NAD(P)-binding domain"/>
    <property type="match status" value="2"/>
</dbReference>
<dbReference type="PANTHER" id="PTHR43539:SF9">
    <property type="entry name" value="INDOLE-3-PYRUVATE MONOOXYGENASE YUCCA11-RELATED"/>
    <property type="match status" value="1"/>
</dbReference>
<dbReference type="GO" id="GO:0009851">
    <property type="term" value="P:auxin biosynthetic process"/>
    <property type="evidence" value="ECO:0007669"/>
    <property type="project" value="UniProtKB-KW"/>
</dbReference>
<reference evidence="11" key="1">
    <citation type="submission" date="2021-01" db="UniProtKB">
        <authorList>
            <consortium name="EnsemblPlants"/>
        </authorList>
    </citation>
    <scope>IDENTIFICATION</scope>
</reference>
<evidence type="ECO:0000256" key="10">
    <source>
        <dbReference type="RuleBase" id="RU361177"/>
    </source>
</evidence>
<dbReference type="PRINTS" id="PR00469">
    <property type="entry name" value="PNDRDTASEII"/>
</dbReference>
<dbReference type="Proteomes" id="UP000594263">
    <property type="component" value="Unplaced"/>
</dbReference>
<evidence type="ECO:0000256" key="4">
    <source>
        <dbReference type="ARBA" id="ARBA00022630"/>
    </source>
</evidence>
<dbReference type="InterPro" id="IPR020946">
    <property type="entry name" value="Flavin_mOase-like"/>
</dbReference>
<evidence type="ECO:0000313" key="11">
    <source>
        <dbReference type="EnsemblPlants" id="Kaladp0089s0124.1.v1.1"/>
    </source>
</evidence>
<dbReference type="GO" id="GO:0050661">
    <property type="term" value="F:NADP binding"/>
    <property type="evidence" value="ECO:0007669"/>
    <property type="project" value="InterPro"/>
</dbReference>
<comment type="pathway">
    <text evidence="2">Plant hormone metabolism; auxin biosynthesis.</text>
</comment>
<keyword evidence="5 10" id="KW-0274">FAD</keyword>
<keyword evidence="10" id="KW-0503">Monooxygenase</keyword>
<keyword evidence="4 10" id="KW-0285">Flavoprotein</keyword>
<comment type="catalytic activity">
    <reaction evidence="9">
        <text>indole-3-pyruvate + NADPH + O2 + H(+) = (indol-3-yl)acetate + CO2 + NADP(+) + H2O</text>
        <dbReference type="Rhea" id="RHEA:34331"/>
        <dbReference type="ChEBI" id="CHEBI:15377"/>
        <dbReference type="ChEBI" id="CHEBI:15378"/>
        <dbReference type="ChEBI" id="CHEBI:15379"/>
        <dbReference type="ChEBI" id="CHEBI:16526"/>
        <dbReference type="ChEBI" id="CHEBI:17640"/>
        <dbReference type="ChEBI" id="CHEBI:30854"/>
        <dbReference type="ChEBI" id="CHEBI:57783"/>
        <dbReference type="ChEBI" id="CHEBI:58349"/>
        <dbReference type="EC" id="1.14.13.168"/>
    </reaction>
</comment>
<dbReference type="GO" id="GO:0050660">
    <property type="term" value="F:flavin adenine dinucleotide binding"/>
    <property type="evidence" value="ECO:0007669"/>
    <property type="project" value="InterPro"/>
</dbReference>
<dbReference type="InterPro" id="IPR036188">
    <property type="entry name" value="FAD/NAD-bd_sf"/>
</dbReference>
<dbReference type="PANTHER" id="PTHR43539">
    <property type="entry name" value="FLAVIN-BINDING MONOOXYGENASE-LIKE PROTEIN (AFU_ORTHOLOGUE AFUA_4G09220)"/>
    <property type="match status" value="1"/>
</dbReference>
<dbReference type="Gene3D" id="3.50.50.60">
    <property type="entry name" value="FAD/NAD(P)-binding domain"/>
    <property type="match status" value="1"/>
</dbReference>
<dbReference type="GO" id="GO:0004499">
    <property type="term" value="F:N,N-dimethylaniline monooxygenase activity"/>
    <property type="evidence" value="ECO:0007669"/>
    <property type="project" value="InterPro"/>
</dbReference>
<evidence type="ECO:0000256" key="1">
    <source>
        <dbReference type="ARBA" id="ARBA00001974"/>
    </source>
</evidence>
<dbReference type="GO" id="GO:0103075">
    <property type="term" value="F:indole-3-pyruvate monooxygenase activity"/>
    <property type="evidence" value="ECO:0007669"/>
    <property type="project" value="UniProtKB-EC"/>
</dbReference>
<comment type="similarity">
    <text evidence="3 10">Belongs to the FMO family.</text>
</comment>
<organism evidence="11 12">
    <name type="scientific">Kalanchoe fedtschenkoi</name>
    <name type="common">Lavender scallops</name>
    <name type="synonym">South American air plant</name>
    <dbReference type="NCBI Taxonomy" id="63787"/>
    <lineage>
        <taxon>Eukaryota</taxon>
        <taxon>Viridiplantae</taxon>
        <taxon>Streptophyta</taxon>
        <taxon>Embryophyta</taxon>
        <taxon>Tracheophyta</taxon>
        <taxon>Spermatophyta</taxon>
        <taxon>Magnoliopsida</taxon>
        <taxon>eudicotyledons</taxon>
        <taxon>Gunneridae</taxon>
        <taxon>Pentapetalae</taxon>
        <taxon>Saxifragales</taxon>
        <taxon>Crassulaceae</taxon>
        <taxon>Kalanchoe</taxon>
    </lineage>
</organism>
<keyword evidence="12" id="KW-1185">Reference proteome</keyword>
<protein>
    <recommendedName>
        <fullName evidence="10">Flavin-containing monooxygenase</fullName>
        <ecNumber evidence="10">1.-.-.-</ecNumber>
    </recommendedName>
</protein>
<dbReference type="InterPro" id="IPR050982">
    <property type="entry name" value="Auxin_biosynth/cation_transpt"/>
</dbReference>
<dbReference type="EnsemblPlants" id="Kaladp0089s0124.1.v1.1">
    <property type="protein sequence ID" value="Kaladp0089s0124.1.v1.1"/>
    <property type="gene ID" value="Kaladp0089s0124.v1.1"/>
</dbReference>
<name>A0A7N1A3C5_KALFE</name>
<evidence type="ECO:0000256" key="2">
    <source>
        <dbReference type="ARBA" id="ARBA00004814"/>
    </source>
</evidence>
<proteinExistence type="inferred from homology"/>